<dbReference type="EMBL" id="MSLT01000006">
    <property type="protein sequence ID" value="OUD15758.1"/>
    <property type="molecule type" value="Genomic_DNA"/>
</dbReference>
<dbReference type="InterPro" id="IPR012337">
    <property type="entry name" value="RNaseH-like_sf"/>
</dbReference>
<name>A0A251XBS3_9GAMM</name>
<dbReference type="Proteomes" id="UP000194798">
    <property type="component" value="Unassembled WGS sequence"/>
</dbReference>
<organism evidence="1 2">
    <name type="scientific">Thioflexithrix psekupsensis</name>
    <dbReference type="NCBI Taxonomy" id="1570016"/>
    <lineage>
        <taxon>Bacteria</taxon>
        <taxon>Pseudomonadati</taxon>
        <taxon>Pseudomonadota</taxon>
        <taxon>Gammaproteobacteria</taxon>
        <taxon>Thiotrichales</taxon>
        <taxon>Thioflexithrix</taxon>
    </lineage>
</organism>
<proteinExistence type="predicted"/>
<dbReference type="AlphaFoldDB" id="A0A251XBS3"/>
<comment type="caution">
    <text evidence="1">The sequence shown here is derived from an EMBL/GenBank/DDBJ whole genome shotgun (WGS) entry which is preliminary data.</text>
</comment>
<keyword evidence="2" id="KW-1185">Reference proteome</keyword>
<dbReference type="PANTHER" id="PTHR33258">
    <property type="entry name" value="TRANSPOSASE INSL FOR INSERTION SEQUENCE ELEMENT IS186A-RELATED"/>
    <property type="match status" value="1"/>
</dbReference>
<reference evidence="1 2" key="1">
    <citation type="submission" date="2016-12" db="EMBL/GenBank/DDBJ databases">
        <title>Thioflexothrix psekupsii D3 genome sequencing and assembly.</title>
        <authorList>
            <person name="Fomenkov A."/>
            <person name="Vincze T."/>
            <person name="Grabovich M."/>
            <person name="Anton B.P."/>
            <person name="Dubinina G."/>
            <person name="Orlova M."/>
            <person name="Belousova E."/>
            <person name="Roberts R.J."/>
        </authorList>
    </citation>
    <scope>NUCLEOTIDE SEQUENCE [LARGE SCALE GENOMIC DNA]</scope>
    <source>
        <strain evidence="1">D3</strain>
    </source>
</reference>
<dbReference type="SUPFAM" id="SSF53098">
    <property type="entry name" value="Ribonuclease H-like"/>
    <property type="match status" value="1"/>
</dbReference>
<evidence type="ECO:0000313" key="2">
    <source>
        <dbReference type="Proteomes" id="UP000194798"/>
    </source>
</evidence>
<evidence type="ECO:0000313" key="1">
    <source>
        <dbReference type="EMBL" id="OUD15758.1"/>
    </source>
</evidence>
<sequence length="172" mass="19948">MVNFGKHQSKLDRKQRTHKNDIGYELQTALLLLSNVWDVDAKTTALWYYWRWRIESFFKLLKQAGHQLESWQQESGLALAKRLLIASMACVVVWQVAHSELPAAKEIQSFLVKLSGRQMKRSKPVTWSALLAGFWSLLSMLEVIENYSVDELHQFRNLLRKTSSAFAKLVPE</sequence>
<gene>
    <name evidence="1" type="ORF">TPSD3_02210</name>
</gene>
<dbReference type="Gene3D" id="3.90.350.10">
    <property type="entry name" value="Transposase Inhibitor Protein From Tn5, Chain A, domain 1"/>
    <property type="match status" value="1"/>
</dbReference>
<accession>A0A251XBS3</accession>
<dbReference type="PANTHER" id="PTHR33258:SF1">
    <property type="entry name" value="TRANSPOSASE INSL FOR INSERTION SEQUENCE ELEMENT IS186A-RELATED"/>
    <property type="match status" value="1"/>
</dbReference>
<protein>
    <recommendedName>
        <fullName evidence="3">Transposase IS4-like domain-containing protein</fullName>
    </recommendedName>
</protein>
<evidence type="ECO:0008006" key="3">
    <source>
        <dbReference type="Google" id="ProtNLM"/>
    </source>
</evidence>